<reference evidence="8 9" key="1">
    <citation type="submission" date="2018-06" db="EMBL/GenBank/DDBJ databases">
        <title>A transcriptomic atlas of mushroom development highlights an independent origin of complex multicellularity.</title>
        <authorList>
            <consortium name="DOE Joint Genome Institute"/>
            <person name="Krizsan K."/>
            <person name="Almasi E."/>
            <person name="Merenyi Z."/>
            <person name="Sahu N."/>
            <person name="Viragh M."/>
            <person name="Koszo T."/>
            <person name="Mondo S."/>
            <person name="Kiss B."/>
            <person name="Balint B."/>
            <person name="Kues U."/>
            <person name="Barry K."/>
            <person name="Hegedus J.C."/>
            <person name="Henrissat B."/>
            <person name="Johnson J."/>
            <person name="Lipzen A."/>
            <person name="Ohm R."/>
            <person name="Nagy I."/>
            <person name="Pangilinan J."/>
            <person name="Yan J."/>
            <person name="Xiong Y."/>
            <person name="Grigoriev I.V."/>
            <person name="Hibbett D.S."/>
            <person name="Nagy L.G."/>
        </authorList>
    </citation>
    <scope>NUCLEOTIDE SEQUENCE [LARGE SCALE GENOMIC DNA]</scope>
    <source>
        <strain evidence="8 9">SZMC22713</strain>
    </source>
</reference>
<dbReference type="PANTHER" id="PTHR44140:SF2">
    <property type="entry name" value="LD25575P"/>
    <property type="match status" value="1"/>
</dbReference>
<dbReference type="Pfam" id="PF00226">
    <property type="entry name" value="DnaJ"/>
    <property type="match status" value="1"/>
</dbReference>
<organism evidence="8 9">
    <name type="scientific">Rickenella mellea</name>
    <dbReference type="NCBI Taxonomy" id="50990"/>
    <lineage>
        <taxon>Eukaryota</taxon>
        <taxon>Fungi</taxon>
        <taxon>Dikarya</taxon>
        <taxon>Basidiomycota</taxon>
        <taxon>Agaricomycotina</taxon>
        <taxon>Agaricomycetes</taxon>
        <taxon>Hymenochaetales</taxon>
        <taxon>Rickenellaceae</taxon>
        <taxon>Rickenella</taxon>
    </lineage>
</organism>
<dbReference type="CDD" id="cd06257">
    <property type="entry name" value="DnaJ"/>
    <property type="match status" value="1"/>
</dbReference>
<dbReference type="AlphaFoldDB" id="A0A4Y7PUZ0"/>
<dbReference type="PRINTS" id="PR00625">
    <property type="entry name" value="JDOMAIN"/>
</dbReference>
<sequence>MHILPTFLYLLVSAASARSDPSAGAGGGALYPPGLLPLITRANTLLATGQFADAIRAYTEAIDQSPADSSLLYKRATAYLSLGRHPPALADFDAVLSLTHGTFDKAYLQSARIHLKDGDWSSARVAAQRYAQRISTTSESGSTSGAGGAGSGESSASDLLFAISEGEVSARKALQMSRAGLYTACMEAAGDAMRVATHSTDLRKLRAECALRAGDVQQHVGDLVRLTSLLPASSPSFLHISSTSYFLLPSSPQALSSLKQCLHFDPDSPPCSRLHKTLRKLDKGFAKVEEMRGRGEWGAVVKYLVGSGSGSGSGDGGDGFLKVFDEAMVEALGGLDLPPPFNLPPAETQTQTTSQKLSSTNFPSPRRLTLLASLCTAYTNLNKPAAGEAWCKSVLGVLDLMGGSSDDNTNPNTNAHEPVKLHLDIENGSTLRADALVGLGEAHLKREEWEEAARVFESAWDAEGRGRGDIHERLQKAQRLLKQARKKDYYKVLGVARDADERTIKKAYRRAAKTAHPDKGGTEAKMAAVNEAYEVLSKPELRQRFDNGDDPNDPMAQQGGHPFQQGTHPFAAFFQQGAGGGFGHGGGGPFGGGKGHAGGGTGGGFQFHFAG</sequence>
<dbReference type="InterPro" id="IPR011990">
    <property type="entry name" value="TPR-like_helical_dom_sf"/>
</dbReference>
<dbReference type="Pfam" id="PF13432">
    <property type="entry name" value="TPR_16"/>
    <property type="match status" value="1"/>
</dbReference>
<dbReference type="EMBL" id="ML170208">
    <property type="protein sequence ID" value="TDL18409.1"/>
    <property type="molecule type" value="Genomic_DNA"/>
</dbReference>
<dbReference type="Pfam" id="PF13176">
    <property type="entry name" value="TPR_7"/>
    <property type="match status" value="1"/>
</dbReference>
<feature type="repeat" description="TPR" evidence="4">
    <location>
        <begin position="433"/>
        <end position="466"/>
    </location>
</feature>
<dbReference type="SMART" id="SM00028">
    <property type="entry name" value="TPR"/>
    <property type="match status" value="3"/>
</dbReference>
<dbReference type="SUPFAM" id="SSF48452">
    <property type="entry name" value="TPR-like"/>
    <property type="match status" value="2"/>
</dbReference>
<keyword evidence="9" id="KW-1185">Reference proteome</keyword>
<keyword evidence="3" id="KW-0256">Endoplasmic reticulum</keyword>
<evidence type="ECO:0000256" key="6">
    <source>
        <dbReference type="SAM" id="SignalP"/>
    </source>
</evidence>
<comment type="subcellular location">
    <subcellularLocation>
        <location evidence="1">Endoplasmic reticulum</location>
    </subcellularLocation>
</comment>
<evidence type="ECO:0000313" key="9">
    <source>
        <dbReference type="Proteomes" id="UP000294933"/>
    </source>
</evidence>
<evidence type="ECO:0000313" key="8">
    <source>
        <dbReference type="EMBL" id="TDL18409.1"/>
    </source>
</evidence>
<keyword evidence="2 6" id="KW-0732">Signal</keyword>
<dbReference type="Gene3D" id="1.25.40.10">
    <property type="entry name" value="Tetratricopeptide repeat domain"/>
    <property type="match status" value="2"/>
</dbReference>
<feature type="chain" id="PRO_5021281508" description="J domain-containing protein" evidence="6">
    <location>
        <begin position="20"/>
        <end position="611"/>
    </location>
</feature>
<dbReference type="PROSITE" id="PS50076">
    <property type="entry name" value="DNAJ_2"/>
    <property type="match status" value="1"/>
</dbReference>
<dbReference type="InterPro" id="IPR001623">
    <property type="entry name" value="DnaJ_domain"/>
</dbReference>
<dbReference type="GO" id="GO:0051087">
    <property type="term" value="F:protein-folding chaperone binding"/>
    <property type="evidence" value="ECO:0007669"/>
    <property type="project" value="TreeGrafter"/>
</dbReference>
<gene>
    <name evidence="8" type="ORF">BD410DRAFT_775048</name>
</gene>
<dbReference type="InterPro" id="IPR019734">
    <property type="entry name" value="TPR_rpt"/>
</dbReference>
<dbReference type="GO" id="GO:0034975">
    <property type="term" value="P:protein folding in endoplasmic reticulum"/>
    <property type="evidence" value="ECO:0007669"/>
    <property type="project" value="TreeGrafter"/>
</dbReference>
<dbReference type="PANTHER" id="PTHR44140">
    <property type="entry name" value="LD25575P"/>
    <property type="match status" value="1"/>
</dbReference>
<dbReference type="OrthoDB" id="1726119at2759"/>
<protein>
    <recommendedName>
        <fullName evidence="7">J domain-containing protein</fullName>
    </recommendedName>
</protein>
<accession>A0A4Y7PUZ0</accession>
<evidence type="ECO:0000256" key="3">
    <source>
        <dbReference type="ARBA" id="ARBA00022824"/>
    </source>
</evidence>
<feature type="region of interest" description="Disordered" evidence="5">
    <location>
        <begin position="343"/>
        <end position="362"/>
    </location>
</feature>
<evidence type="ECO:0000256" key="5">
    <source>
        <dbReference type="SAM" id="MobiDB-lite"/>
    </source>
</evidence>
<dbReference type="SUPFAM" id="SSF46565">
    <property type="entry name" value="Chaperone J-domain"/>
    <property type="match status" value="1"/>
</dbReference>
<dbReference type="InterPro" id="IPR036869">
    <property type="entry name" value="J_dom_sf"/>
</dbReference>
<dbReference type="InterPro" id="IPR051727">
    <property type="entry name" value="DnaJ_C3_Co-chaperones"/>
</dbReference>
<name>A0A4Y7PUZ0_9AGAM</name>
<dbReference type="PROSITE" id="PS50005">
    <property type="entry name" value="TPR"/>
    <property type="match status" value="1"/>
</dbReference>
<proteinExistence type="predicted"/>
<evidence type="ECO:0000256" key="4">
    <source>
        <dbReference type="PROSITE-ProRule" id="PRU00339"/>
    </source>
</evidence>
<evidence type="ECO:0000259" key="7">
    <source>
        <dbReference type="PROSITE" id="PS50076"/>
    </source>
</evidence>
<feature type="region of interest" description="Disordered" evidence="5">
    <location>
        <begin position="543"/>
        <end position="567"/>
    </location>
</feature>
<feature type="compositionally biased region" description="Low complexity" evidence="5">
    <location>
        <begin position="348"/>
        <end position="360"/>
    </location>
</feature>
<dbReference type="GO" id="GO:0051787">
    <property type="term" value="F:misfolded protein binding"/>
    <property type="evidence" value="ECO:0007669"/>
    <property type="project" value="TreeGrafter"/>
</dbReference>
<evidence type="ECO:0000256" key="1">
    <source>
        <dbReference type="ARBA" id="ARBA00004240"/>
    </source>
</evidence>
<feature type="domain" description="J" evidence="7">
    <location>
        <begin position="488"/>
        <end position="549"/>
    </location>
</feature>
<keyword evidence="4" id="KW-0802">TPR repeat</keyword>
<evidence type="ECO:0000256" key="2">
    <source>
        <dbReference type="ARBA" id="ARBA00022729"/>
    </source>
</evidence>
<dbReference type="SMART" id="SM00271">
    <property type="entry name" value="DnaJ"/>
    <property type="match status" value="1"/>
</dbReference>
<feature type="signal peptide" evidence="6">
    <location>
        <begin position="1"/>
        <end position="19"/>
    </location>
</feature>
<dbReference type="STRING" id="50990.A0A4Y7PUZ0"/>
<dbReference type="GO" id="GO:0005783">
    <property type="term" value="C:endoplasmic reticulum"/>
    <property type="evidence" value="ECO:0007669"/>
    <property type="project" value="UniProtKB-SubCell"/>
</dbReference>
<dbReference type="VEuPathDB" id="FungiDB:BD410DRAFT_775048"/>
<dbReference type="Proteomes" id="UP000294933">
    <property type="component" value="Unassembled WGS sequence"/>
</dbReference>
<dbReference type="Gene3D" id="1.10.287.110">
    <property type="entry name" value="DnaJ domain"/>
    <property type="match status" value="1"/>
</dbReference>